<dbReference type="InterPro" id="IPR029068">
    <property type="entry name" value="Glyas_Bleomycin-R_OHBP_Dase"/>
</dbReference>
<dbReference type="InterPro" id="IPR004360">
    <property type="entry name" value="Glyas_Fos-R_dOase_dom"/>
</dbReference>
<protein>
    <recommendedName>
        <fullName evidence="1">VOC domain-containing protein</fullName>
    </recommendedName>
</protein>
<organism evidence="2">
    <name type="scientific">uncultured Chloroflexia bacterium</name>
    <dbReference type="NCBI Taxonomy" id="1672391"/>
    <lineage>
        <taxon>Bacteria</taxon>
        <taxon>Bacillati</taxon>
        <taxon>Chloroflexota</taxon>
        <taxon>Chloroflexia</taxon>
        <taxon>environmental samples</taxon>
    </lineage>
</organism>
<gene>
    <name evidence="2" type="ORF">AVDCRST_MAG93-2058</name>
</gene>
<dbReference type="EMBL" id="CADCTR010000701">
    <property type="protein sequence ID" value="CAA9257963.1"/>
    <property type="molecule type" value="Genomic_DNA"/>
</dbReference>
<accession>A0A6J4ISW9</accession>
<dbReference type="Pfam" id="PF00903">
    <property type="entry name" value="Glyoxalase"/>
    <property type="match status" value="1"/>
</dbReference>
<evidence type="ECO:0000313" key="2">
    <source>
        <dbReference type="EMBL" id="CAA9257963.1"/>
    </source>
</evidence>
<dbReference type="PROSITE" id="PS51819">
    <property type="entry name" value="VOC"/>
    <property type="match status" value="1"/>
</dbReference>
<dbReference type="SUPFAM" id="SSF54593">
    <property type="entry name" value="Glyoxalase/Bleomycin resistance protein/Dihydroxybiphenyl dioxygenase"/>
    <property type="match status" value="1"/>
</dbReference>
<evidence type="ECO:0000259" key="1">
    <source>
        <dbReference type="PROSITE" id="PS51819"/>
    </source>
</evidence>
<name>A0A6J4ISW9_9CHLR</name>
<proteinExistence type="predicted"/>
<dbReference type="Gene3D" id="3.10.180.10">
    <property type="entry name" value="2,3-Dihydroxybiphenyl 1,2-Dioxygenase, domain 1"/>
    <property type="match status" value="1"/>
</dbReference>
<dbReference type="InterPro" id="IPR037523">
    <property type="entry name" value="VOC_core"/>
</dbReference>
<feature type="domain" description="VOC" evidence="1">
    <location>
        <begin position="2"/>
        <end position="117"/>
    </location>
</feature>
<reference evidence="2" key="1">
    <citation type="submission" date="2020-02" db="EMBL/GenBank/DDBJ databases">
        <authorList>
            <person name="Meier V. D."/>
        </authorList>
    </citation>
    <scope>NUCLEOTIDE SEQUENCE</scope>
    <source>
        <strain evidence="2">AVDCRST_MAG93</strain>
    </source>
</reference>
<dbReference type="AlphaFoldDB" id="A0A6J4ISW9"/>
<sequence>MKILDLQINTNNPSELTNFYGSILGFPVLNSSDETVRFQAGTTSLSFNSSQTASPVTYHFAFDVPENQLEEVKVWLDLKVQLLTDESGGGTFHFENWDAHSLYFYDPAGNIVELIARHALPNASDAPFSAASIVNVSEIGVVVDDVEAQVVELQKTMGITPYRQAVHPEFTPLGDEGGLLIVVKDGRGWFPVKNMPAQPSPVAVVVQANGQIYKLRFNSSNL</sequence>